<comment type="subcellular location">
    <subcellularLocation>
        <location evidence="1">Bacterial flagellum</location>
    </subcellularLocation>
    <subcellularLocation>
        <location evidence="2">Secreted</location>
    </subcellularLocation>
</comment>
<dbReference type="PANTHER" id="PTHR30033:SF1">
    <property type="entry name" value="FLAGELLAR HOOK-ASSOCIATED PROTEIN 1"/>
    <property type="match status" value="1"/>
</dbReference>
<evidence type="ECO:0000313" key="9">
    <source>
        <dbReference type="EMBL" id="MBC8557790.1"/>
    </source>
</evidence>
<evidence type="ECO:0000256" key="6">
    <source>
        <dbReference type="ARBA" id="ARBA00023143"/>
    </source>
</evidence>
<comment type="caution">
    <text evidence="9">The sequence shown here is derived from an EMBL/GenBank/DDBJ whole genome shotgun (WGS) entry which is preliminary data.</text>
</comment>
<sequence length="618" mass="67555">MPSTFFGLNIARSGMSTYNAVLNTTAHNIANVKTTGYSRQVVKQQATEAISFKTTYGMVGTGVDAISIDSQRDVYYDNKYRMSNTSYSRYESLNYYMNSIENDLYAKDSTSGGMTNSLDNFFKVVTSLTTDPSSTTIRTQTVGYADTLVKSINEVANSLQALQKDLNDQIASTVDQINAYAQQIASLNKQIATIEIYGTKANDLRDQRATIIDELSALVDVDVVEKEPTNGNGLAQYIVSIAGSPLVDTNDYNTIKYTAMDTCYSMNDMDKMYDLTWSTGQSFDKRSKALGGKLQALFEMRDGNNNETFEGKATGTAGSKTLTVTDVNDLGNSLLKLDIPASDGVITLGNATYNYKSFTATVDADGNYTYTFTLENALGRDIQDEDMHISDAVDYRGVPYYMSQLNEFIRTFSYNFNKVQTSGYDLNDNAGQQMFIAKDKVNGIEMRFSDTVKTGFTFDSLLALDANGKIATDTEGYANTSYYMMTALNCNIDSQIAKDGSLLALSDKQGGGVSNGGNLAKMSDLANDTTMFRQGKPGSFLQVLTSAAGVDGSKVKTAMENAENIKNAVANRRLSTAGVDEDEEGQNMIICQNLLNYQYKVLSVMNEVLDKLINGTAV</sequence>
<dbReference type="InterPro" id="IPR002371">
    <property type="entry name" value="FlgK"/>
</dbReference>
<evidence type="ECO:0000256" key="4">
    <source>
        <dbReference type="ARBA" id="ARBA00016244"/>
    </source>
</evidence>
<dbReference type="InterPro" id="IPR001444">
    <property type="entry name" value="Flag_bb_rod_N"/>
</dbReference>
<dbReference type="InterPro" id="IPR053927">
    <property type="entry name" value="FlgK_helical"/>
</dbReference>
<comment type="similarity">
    <text evidence="3">Belongs to the flagella basal body rod proteins family.</text>
</comment>
<keyword evidence="9" id="KW-0966">Cell projection</keyword>
<dbReference type="Pfam" id="PF00460">
    <property type="entry name" value="Flg_bb_rod"/>
    <property type="match status" value="1"/>
</dbReference>
<evidence type="ECO:0000256" key="1">
    <source>
        <dbReference type="ARBA" id="ARBA00004365"/>
    </source>
</evidence>
<evidence type="ECO:0000256" key="2">
    <source>
        <dbReference type="ARBA" id="ARBA00004613"/>
    </source>
</evidence>
<keyword evidence="9" id="KW-0969">Cilium</keyword>
<keyword evidence="6" id="KW-0975">Bacterial flagellum</keyword>
<name>A0ABR7MVG3_9FIRM</name>
<dbReference type="RefSeq" id="WP_249305159.1">
    <property type="nucleotide sequence ID" value="NZ_JACRSW010000031.1"/>
</dbReference>
<dbReference type="Pfam" id="PF22638">
    <property type="entry name" value="FlgK_D1"/>
    <property type="match status" value="1"/>
</dbReference>
<dbReference type="SUPFAM" id="SSF64518">
    <property type="entry name" value="Phase 1 flagellin"/>
    <property type="match status" value="2"/>
</dbReference>
<dbReference type="EMBL" id="JACRSW010000031">
    <property type="protein sequence ID" value="MBC8557790.1"/>
    <property type="molecule type" value="Genomic_DNA"/>
</dbReference>
<dbReference type="PRINTS" id="PR01005">
    <property type="entry name" value="FLGHOOKAP1"/>
</dbReference>
<feature type="domain" description="Flagellar basal body rod protein N-terminal" evidence="7">
    <location>
        <begin position="8"/>
        <end position="37"/>
    </location>
</feature>
<evidence type="ECO:0000256" key="5">
    <source>
        <dbReference type="ARBA" id="ARBA00022525"/>
    </source>
</evidence>
<dbReference type="NCBIfam" id="TIGR02492">
    <property type="entry name" value="flgK_ends"/>
    <property type="match status" value="1"/>
</dbReference>
<dbReference type="Proteomes" id="UP000637513">
    <property type="component" value="Unassembled WGS sequence"/>
</dbReference>
<reference evidence="9 10" key="1">
    <citation type="submission" date="2020-08" db="EMBL/GenBank/DDBJ databases">
        <title>Genome public.</title>
        <authorList>
            <person name="Liu C."/>
            <person name="Sun Q."/>
        </authorList>
    </citation>
    <scope>NUCLEOTIDE SEQUENCE [LARGE SCALE GENOMIC DNA]</scope>
    <source>
        <strain evidence="9 10">BX3</strain>
    </source>
</reference>
<gene>
    <name evidence="9" type="primary">flgK</name>
    <name evidence="9" type="ORF">H8700_08720</name>
</gene>
<proteinExistence type="inferred from homology"/>
<protein>
    <recommendedName>
        <fullName evidence="4">Flagellar hook-associated protein 1</fullName>
    </recommendedName>
</protein>
<evidence type="ECO:0000259" key="7">
    <source>
        <dbReference type="Pfam" id="PF00460"/>
    </source>
</evidence>
<organism evidence="9 10">
    <name type="scientific">Jutongia hominis</name>
    <dbReference type="NCBI Taxonomy" id="2763664"/>
    <lineage>
        <taxon>Bacteria</taxon>
        <taxon>Bacillati</taxon>
        <taxon>Bacillota</taxon>
        <taxon>Clostridia</taxon>
        <taxon>Lachnospirales</taxon>
        <taxon>Lachnospiraceae</taxon>
        <taxon>Jutongia</taxon>
    </lineage>
</organism>
<evidence type="ECO:0000259" key="8">
    <source>
        <dbReference type="Pfam" id="PF22638"/>
    </source>
</evidence>
<accession>A0ABR7MVG3</accession>
<evidence type="ECO:0000313" key="10">
    <source>
        <dbReference type="Proteomes" id="UP000637513"/>
    </source>
</evidence>
<evidence type="ECO:0000256" key="3">
    <source>
        <dbReference type="ARBA" id="ARBA00009677"/>
    </source>
</evidence>
<dbReference type="PANTHER" id="PTHR30033">
    <property type="entry name" value="FLAGELLAR HOOK-ASSOCIATED PROTEIN 1"/>
    <property type="match status" value="1"/>
</dbReference>
<keyword evidence="5" id="KW-0964">Secreted</keyword>
<keyword evidence="10" id="KW-1185">Reference proteome</keyword>
<keyword evidence="9" id="KW-0282">Flagellum</keyword>
<feature type="domain" description="Flagellar hook-associated protein FlgK helical" evidence="8">
    <location>
        <begin position="106"/>
        <end position="307"/>
    </location>
</feature>